<dbReference type="SUPFAM" id="SSF46955">
    <property type="entry name" value="Putative DNA-binding domain"/>
    <property type="match status" value="1"/>
</dbReference>
<dbReference type="InterPro" id="IPR009061">
    <property type="entry name" value="DNA-bd_dom_put_sf"/>
</dbReference>
<sequence length="78" mass="8686">MAKSGNVSEGTSMSVLSGFVPTKTAAKILNVHPETLRDWSRRGLYNLPAPIRMGSRLLWDVAELYAWIESRKRQPVGS</sequence>
<dbReference type="Proteomes" id="UP000317728">
    <property type="component" value="Chromosome"/>
</dbReference>
<feature type="domain" description="Helix-turn-helix" evidence="1">
    <location>
        <begin position="23"/>
        <end position="71"/>
    </location>
</feature>
<dbReference type="InterPro" id="IPR036388">
    <property type="entry name" value="WH-like_DNA-bd_sf"/>
</dbReference>
<protein>
    <submittedName>
        <fullName evidence="2">Helix-turn-helix domain-containing protein</fullName>
    </submittedName>
</protein>
<proteinExistence type="predicted"/>
<evidence type="ECO:0000313" key="2">
    <source>
        <dbReference type="EMBL" id="QDF71896.1"/>
    </source>
</evidence>
<dbReference type="Gene3D" id="1.10.10.10">
    <property type="entry name" value="Winged helix-like DNA-binding domain superfamily/Winged helix DNA-binding domain"/>
    <property type="match status" value="1"/>
</dbReference>
<organism evidence="2 3">
    <name type="scientific">Mycobacteroides chelonae</name>
    <name type="common">Mycobacterium chelonae</name>
    <dbReference type="NCBI Taxonomy" id="1774"/>
    <lineage>
        <taxon>Bacteria</taxon>
        <taxon>Bacillati</taxon>
        <taxon>Actinomycetota</taxon>
        <taxon>Actinomycetes</taxon>
        <taxon>Mycobacteriales</taxon>
        <taxon>Mycobacteriaceae</taxon>
        <taxon>Mycobacteroides</taxon>
    </lineage>
</organism>
<dbReference type="Pfam" id="PF12728">
    <property type="entry name" value="HTH_17"/>
    <property type="match status" value="1"/>
</dbReference>
<reference evidence="2 3" key="1">
    <citation type="submission" date="2019-06" db="EMBL/GenBank/DDBJ databases">
        <title>Whole geneome sequnce of Mycobacteroides chelonae M77 isolated from bovine milk from Meghalaya, India.</title>
        <authorList>
            <person name="Vise E."/>
            <person name="Das S."/>
            <person name="Garg A."/>
            <person name="Ghatak S."/>
            <person name="Shakuntala I."/>
            <person name="Milton A.A.P."/>
            <person name="Karam A."/>
            <person name="Sanjukta R."/>
            <person name="Puro K."/>
            <person name="Sen A."/>
        </authorList>
    </citation>
    <scope>NUCLEOTIDE SEQUENCE [LARGE SCALE GENOMIC DNA]</scope>
    <source>
        <strain evidence="2 3">M77</strain>
    </source>
</reference>
<dbReference type="AlphaFoldDB" id="A0AB73U4N2"/>
<evidence type="ECO:0000259" key="1">
    <source>
        <dbReference type="Pfam" id="PF12728"/>
    </source>
</evidence>
<accession>A0AB73U4N2</accession>
<gene>
    <name evidence="2" type="ORF">FJK96_18210</name>
</gene>
<evidence type="ECO:0000313" key="3">
    <source>
        <dbReference type="Proteomes" id="UP000317728"/>
    </source>
</evidence>
<dbReference type="InterPro" id="IPR041657">
    <property type="entry name" value="HTH_17"/>
</dbReference>
<dbReference type="EMBL" id="CP041150">
    <property type="protein sequence ID" value="QDF71896.1"/>
    <property type="molecule type" value="Genomic_DNA"/>
</dbReference>
<name>A0AB73U4N2_MYCCH</name>